<dbReference type="PANTHER" id="PTHR33495">
    <property type="entry name" value="ANTI-SIGMA FACTOR ANTAGONIST TM_1081-RELATED-RELATED"/>
    <property type="match status" value="1"/>
</dbReference>
<name>A0ABR9K3T1_9ACTN</name>
<proteinExistence type="inferred from homology"/>
<dbReference type="Gene3D" id="3.30.750.24">
    <property type="entry name" value="STAS domain"/>
    <property type="match status" value="1"/>
</dbReference>
<feature type="domain" description="STAS" evidence="3">
    <location>
        <begin position="15"/>
        <end position="114"/>
    </location>
</feature>
<evidence type="ECO:0000259" key="3">
    <source>
        <dbReference type="PROSITE" id="PS50801"/>
    </source>
</evidence>
<sequence length="122" mass="12876">MALTVHSRFHPIHTDLAVVTLTGDVDISTAARLRDDLAALLGDGARHLVLDLGDVSFMDSSGLSVLAGVFPLLRESGALALAAVNPRIREVLRTTGLTRLFPIYTSVDTAITVLRAGDDAPS</sequence>
<evidence type="ECO:0000256" key="1">
    <source>
        <dbReference type="ARBA" id="ARBA00009013"/>
    </source>
</evidence>
<dbReference type="SUPFAM" id="SSF52091">
    <property type="entry name" value="SpoIIaa-like"/>
    <property type="match status" value="1"/>
</dbReference>
<reference evidence="4 5" key="1">
    <citation type="submission" date="2020-10" db="EMBL/GenBank/DDBJ databases">
        <title>Sequencing the genomes of 1000 actinobacteria strains.</title>
        <authorList>
            <person name="Klenk H.-P."/>
        </authorList>
    </citation>
    <scope>NUCLEOTIDE SEQUENCE [LARGE SCALE GENOMIC DNA]</scope>
    <source>
        <strain evidence="4 5">DSM 46744</strain>
    </source>
</reference>
<evidence type="ECO:0000313" key="4">
    <source>
        <dbReference type="EMBL" id="MBE1537472.1"/>
    </source>
</evidence>
<dbReference type="NCBIfam" id="TIGR00377">
    <property type="entry name" value="ant_ant_sig"/>
    <property type="match status" value="1"/>
</dbReference>
<dbReference type="Pfam" id="PF01740">
    <property type="entry name" value="STAS"/>
    <property type="match status" value="1"/>
</dbReference>
<dbReference type="PROSITE" id="PS50801">
    <property type="entry name" value="STAS"/>
    <property type="match status" value="1"/>
</dbReference>
<dbReference type="RefSeq" id="WP_192763341.1">
    <property type="nucleotide sequence ID" value="NZ_JADBDZ010000001.1"/>
</dbReference>
<protein>
    <recommendedName>
        <fullName evidence="2">Anti-sigma factor antagonist</fullName>
    </recommendedName>
</protein>
<accession>A0ABR9K3T1</accession>
<dbReference type="PANTHER" id="PTHR33495:SF2">
    <property type="entry name" value="ANTI-SIGMA FACTOR ANTAGONIST TM_1081-RELATED"/>
    <property type="match status" value="1"/>
</dbReference>
<dbReference type="EMBL" id="JADBDZ010000001">
    <property type="protein sequence ID" value="MBE1537472.1"/>
    <property type="molecule type" value="Genomic_DNA"/>
</dbReference>
<evidence type="ECO:0000256" key="2">
    <source>
        <dbReference type="RuleBase" id="RU003749"/>
    </source>
</evidence>
<comment type="caution">
    <text evidence="4">The sequence shown here is derived from an EMBL/GenBank/DDBJ whole genome shotgun (WGS) entry which is preliminary data.</text>
</comment>
<evidence type="ECO:0000313" key="5">
    <source>
        <dbReference type="Proteomes" id="UP000627838"/>
    </source>
</evidence>
<keyword evidence="5" id="KW-1185">Reference proteome</keyword>
<dbReference type="InterPro" id="IPR002645">
    <property type="entry name" value="STAS_dom"/>
</dbReference>
<comment type="similarity">
    <text evidence="1 2">Belongs to the anti-sigma-factor antagonist family.</text>
</comment>
<dbReference type="Proteomes" id="UP000627838">
    <property type="component" value="Unassembled WGS sequence"/>
</dbReference>
<dbReference type="InterPro" id="IPR036513">
    <property type="entry name" value="STAS_dom_sf"/>
</dbReference>
<dbReference type="CDD" id="cd07043">
    <property type="entry name" value="STAS_anti-anti-sigma_factors"/>
    <property type="match status" value="1"/>
</dbReference>
<dbReference type="InterPro" id="IPR003658">
    <property type="entry name" value="Anti-sigma_ant"/>
</dbReference>
<organism evidence="4 5">
    <name type="scientific">Actinomadura algeriensis</name>
    <dbReference type="NCBI Taxonomy" id="1679523"/>
    <lineage>
        <taxon>Bacteria</taxon>
        <taxon>Bacillati</taxon>
        <taxon>Actinomycetota</taxon>
        <taxon>Actinomycetes</taxon>
        <taxon>Streptosporangiales</taxon>
        <taxon>Thermomonosporaceae</taxon>
        <taxon>Actinomadura</taxon>
    </lineage>
</organism>
<gene>
    <name evidence="4" type="ORF">H4W34_007305</name>
</gene>